<dbReference type="AlphaFoldDB" id="A0A0J9XCJ9"/>
<dbReference type="Proteomes" id="UP000750522">
    <property type="component" value="Unassembled WGS sequence"/>
</dbReference>
<dbReference type="EMBL" id="CCBN010000010">
    <property type="protein sequence ID" value="CDO55206.1"/>
    <property type="molecule type" value="Genomic_DNA"/>
</dbReference>
<evidence type="ECO:0000256" key="1">
    <source>
        <dbReference type="ARBA" id="ARBA00007151"/>
    </source>
</evidence>
<accession>A0A0J9XCJ9</accession>
<evidence type="ECO:0000313" key="6">
    <source>
        <dbReference type="EMBL" id="KAF5102829.1"/>
    </source>
</evidence>
<dbReference type="GO" id="GO:0006412">
    <property type="term" value="P:translation"/>
    <property type="evidence" value="ECO:0007669"/>
    <property type="project" value="InterPro"/>
</dbReference>
<sequence>MSSKLISRAILPLRTPALLSRSAVGLRCNSTSVAAKAAATPAAPGSTLAASDFLLPLTRDANKTAQEETSEWIEAIQDLRKEFTKDGTQAFLPNKSFGPDEFTEANLVQQAVSYELEEGKFQPTAEQALKKAQLQSAKIPAATDPTIKYLTNIIMRHGRKARAQRIMSEALYLVQLKKRVDPVQLLKDTLEKMAPILRLRRYTDGGARAEMIPVPLNERQRLRHAWTWIVEASDKRQSKSFSVRLAEEIIVASNGSGPGYEKKESVHKAGVAARSFIKKL</sequence>
<dbReference type="CDD" id="cd14868">
    <property type="entry name" value="uS7_Mitochondria_Fungi"/>
    <property type="match status" value="1"/>
</dbReference>
<dbReference type="OrthoDB" id="9972728at2759"/>
<dbReference type="InterPro" id="IPR047988">
    <property type="entry name" value="Ribosomal_uS7m_fungi"/>
</dbReference>
<dbReference type="EMBL" id="QQZK01000027">
    <property type="protein sequence ID" value="KAF5102829.1"/>
    <property type="molecule type" value="Genomic_DNA"/>
</dbReference>
<keyword evidence="3" id="KW-0687">Ribonucleoprotein</keyword>
<evidence type="ECO:0000313" key="7">
    <source>
        <dbReference type="Proteomes" id="UP000242525"/>
    </source>
</evidence>
<name>A0A0J9XCJ9_GEOCN</name>
<proteinExistence type="inferred from homology"/>
<organism evidence="5 7">
    <name type="scientific">Geotrichum candidum</name>
    <name type="common">Oospora lactis</name>
    <name type="synonym">Dipodascus geotrichum</name>
    <dbReference type="NCBI Taxonomy" id="1173061"/>
    <lineage>
        <taxon>Eukaryota</taxon>
        <taxon>Fungi</taxon>
        <taxon>Dikarya</taxon>
        <taxon>Ascomycota</taxon>
        <taxon>Saccharomycotina</taxon>
        <taxon>Dipodascomycetes</taxon>
        <taxon>Dipodascales</taxon>
        <taxon>Dipodascaceae</taxon>
        <taxon>Geotrichum</taxon>
    </lineage>
</organism>
<reference evidence="6" key="3">
    <citation type="submission" date="2020-01" db="EMBL/GenBank/DDBJ databases">
        <authorList>
            <person name="Perkins V."/>
            <person name="Lessard M.-H."/>
            <person name="Dugat-Bony E."/>
            <person name="Frenette M."/>
            <person name="Labrie S."/>
        </authorList>
    </citation>
    <scope>NUCLEOTIDE SEQUENCE</scope>
    <source>
        <strain evidence="6">LMA-70</strain>
    </source>
</reference>
<keyword evidence="2 5" id="KW-0689">Ribosomal protein</keyword>
<protein>
    <submittedName>
        <fullName evidence="5">Similar to Saccharomyces cerevisiae YJR113C RSM7 Mitochondrial ribosomal protein of the small subunit</fullName>
    </submittedName>
</protein>
<keyword evidence="7" id="KW-1185">Reference proteome</keyword>
<evidence type="ECO:0000256" key="3">
    <source>
        <dbReference type="ARBA" id="ARBA00023274"/>
    </source>
</evidence>
<comment type="similarity">
    <text evidence="1">Belongs to the universal ribosomal protein uS7 family.</text>
</comment>
<evidence type="ECO:0000256" key="2">
    <source>
        <dbReference type="ARBA" id="ARBA00022980"/>
    </source>
</evidence>
<dbReference type="STRING" id="1173061.A0A0J9XCJ9"/>
<evidence type="ECO:0000259" key="4">
    <source>
        <dbReference type="Pfam" id="PF00177"/>
    </source>
</evidence>
<comment type="caution">
    <text evidence="5">The sequence shown here is derived from an EMBL/GenBank/DDBJ whole genome shotgun (WGS) entry which is preliminary data.</text>
</comment>
<dbReference type="Pfam" id="PF00177">
    <property type="entry name" value="Ribosomal_S7"/>
    <property type="match status" value="1"/>
</dbReference>
<reference evidence="6" key="2">
    <citation type="journal article" date="2020" name="Front. Microbiol.">
        <title>Phenotypic and Genetic Characterization of the Cheese Ripening Yeast Geotrichum candidum.</title>
        <authorList>
            <person name="Perkins V."/>
            <person name="Vignola S."/>
            <person name="Lessard M.H."/>
            <person name="Plante P.L."/>
            <person name="Corbeil J."/>
            <person name="Dugat-Bony E."/>
            <person name="Frenette M."/>
            <person name="Labrie S."/>
        </authorList>
    </citation>
    <scope>NUCLEOTIDE SEQUENCE</scope>
    <source>
        <strain evidence="6">LMA-70</strain>
    </source>
</reference>
<dbReference type="GO" id="GO:1990904">
    <property type="term" value="C:ribonucleoprotein complex"/>
    <property type="evidence" value="ECO:0007669"/>
    <property type="project" value="UniProtKB-KW"/>
</dbReference>
<evidence type="ECO:0000313" key="5">
    <source>
        <dbReference type="EMBL" id="CDO55206.1"/>
    </source>
</evidence>
<dbReference type="GO" id="GO:0005840">
    <property type="term" value="C:ribosome"/>
    <property type="evidence" value="ECO:0007669"/>
    <property type="project" value="UniProtKB-KW"/>
</dbReference>
<dbReference type="Gene3D" id="1.10.455.10">
    <property type="entry name" value="Ribosomal protein S7 domain"/>
    <property type="match status" value="1"/>
</dbReference>
<dbReference type="InterPro" id="IPR000235">
    <property type="entry name" value="Ribosomal_uS7"/>
</dbReference>
<gene>
    <name evidence="5" type="ORF">BN980_GECA10s01561g</name>
    <name evidence="6" type="ORF">DV451_001719</name>
</gene>
<reference evidence="5 7" key="1">
    <citation type="submission" date="2014-03" db="EMBL/GenBank/DDBJ databases">
        <authorList>
            <person name="Casaregola S."/>
        </authorList>
    </citation>
    <scope>NUCLEOTIDE SEQUENCE [LARGE SCALE GENOMIC DNA]</scope>
    <source>
        <strain evidence="5 7">CLIB 918</strain>
    </source>
</reference>
<feature type="domain" description="Small ribosomal subunit protein uS7" evidence="4">
    <location>
        <begin position="139"/>
        <end position="274"/>
    </location>
</feature>
<dbReference type="InterPro" id="IPR036823">
    <property type="entry name" value="Ribosomal_uS7_dom_sf"/>
</dbReference>
<dbReference type="SUPFAM" id="SSF47973">
    <property type="entry name" value="Ribosomal protein S7"/>
    <property type="match status" value="1"/>
</dbReference>
<dbReference type="PANTHER" id="PTHR11205">
    <property type="entry name" value="RIBOSOMAL PROTEIN S7"/>
    <property type="match status" value="1"/>
</dbReference>
<dbReference type="InterPro" id="IPR023798">
    <property type="entry name" value="Ribosomal_uS7_dom"/>
</dbReference>
<dbReference type="Proteomes" id="UP000242525">
    <property type="component" value="Unassembled WGS sequence"/>
</dbReference>